<dbReference type="SMART" id="SM00345">
    <property type="entry name" value="HTH_GNTR"/>
    <property type="match status" value="2"/>
</dbReference>
<dbReference type="EMBL" id="PUEJ01000004">
    <property type="protein sequence ID" value="PRH87264.1"/>
    <property type="molecule type" value="Genomic_DNA"/>
</dbReference>
<dbReference type="SUPFAM" id="SSF46785">
    <property type="entry name" value="Winged helix' DNA-binding domain"/>
    <property type="match status" value="2"/>
</dbReference>
<keyword evidence="2" id="KW-0238">DNA-binding</keyword>
<evidence type="ECO:0000313" key="6">
    <source>
        <dbReference type="EMBL" id="PRH87264.1"/>
    </source>
</evidence>
<keyword evidence="7" id="KW-1185">Reference proteome</keyword>
<dbReference type="AlphaFoldDB" id="A0A2S9QD42"/>
<dbReference type="Gene3D" id="1.10.10.10">
    <property type="entry name" value="Winged helix-like DNA-binding domain superfamily/Winged helix DNA-binding domain"/>
    <property type="match status" value="2"/>
</dbReference>
<feature type="domain" description="GntR C-terminal" evidence="5">
    <location>
        <begin position="157"/>
        <end position="285"/>
    </location>
</feature>
<proteinExistence type="predicted"/>
<dbReference type="InterPro" id="IPR036388">
    <property type="entry name" value="WH-like_DNA-bd_sf"/>
</dbReference>
<dbReference type="GO" id="GO:0003677">
    <property type="term" value="F:DNA binding"/>
    <property type="evidence" value="ECO:0007669"/>
    <property type="project" value="UniProtKB-KW"/>
</dbReference>
<dbReference type="InterPro" id="IPR008920">
    <property type="entry name" value="TF_FadR/GntR_C"/>
</dbReference>
<evidence type="ECO:0000259" key="4">
    <source>
        <dbReference type="SMART" id="SM00345"/>
    </source>
</evidence>
<evidence type="ECO:0000256" key="1">
    <source>
        <dbReference type="ARBA" id="ARBA00023015"/>
    </source>
</evidence>
<dbReference type="Gene3D" id="1.20.120.530">
    <property type="entry name" value="GntR ligand-binding domain-like"/>
    <property type="match status" value="1"/>
</dbReference>
<keyword evidence="1" id="KW-0805">Transcription regulation</keyword>
<dbReference type="InterPro" id="IPR036390">
    <property type="entry name" value="WH_DNA-bd_sf"/>
</dbReference>
<feature type="domain" description="HTH gntR-type" evidence="4">
    <location>
        <begin position="10"/>
        <end position="67"/>
    </location>
</feature>
<dbReference type="Proteomes" id="UP000237682">
    <property type="component" value="Unassembled WGS sequence"/>
</dbReference>
<dbReference type="OrthoDB" id="9799812at2"/>
<organism evidence="6 7">
    <name type="scientific">Labrys okinawensis</name>
    <dbReference type="NCBI Taxonomy" id="346911"/>
    <lineage>
        <taxon>Bacteria</taxon>
        <taxon>Pseudomonadati</taxon>
        <taxon>Pseudomonadota</taxon>
        <taxon>Alphaproteobacteria</taxon>
        <taxon>Hyphomicrobiales</taxon>
        <taxon>Xanthobacteraceae</taxon>
        <taxon>Labrys</taxon>
    </lineage>
</organism>
<protein>
    <recommendedName>
        <fullName evidence="8">GntR family transcriptional regulator</fullName>
    </recommendedName>
</protein>
<dbReference type="Pfam" id="PF00392">
    <property type="entry name" value="GntR"/>
    <property type="match status" value="1"/>
</dbReference>
<evidence type="ECO:0008006" key="8">
    <source>
        <dbReference type="Google" id="ProtNLM"/>
    </source>
</evidence>
<feature type="domain" description="HTH gntR-type" evidence="4">
    <location>
        <begin position="89"/>
        <end position="147"/>
    </location>
</feature>
<accession>A0A2S9QD42</accession>
<evidence type="ECO:0000256" key="3">
    <source>
        <dbReference type="ARBA" id="ARBA00023163"/>
    </source>
</evidence>
<dbReference type="SUPFAM" id="SSF48008">
    <property type="entry name" value="GntR ligand-binding domain-like"/>
    <property type="match status" value="1"/>
</dbReference>
<reference evidence="6 7" key="1">
    <citation type="submission" date="2018-02" db="EMBL/GenBank/DDBJ databases">
        <title>Whole genome sequencing of endophytic bacterium.</title>
        <authorList>
            <person name="Eedara R."/>
            <person name="Podile A.R."/>
        </authorList>
    </citation>
    <scope>NUCLEOTIDE SEQUENCE [LARGE SCALE GENOMIC DNA]</scope>
    <source>
        <strain evidence="6 7">RP1T</strain>
    </source>
</reference>
<dbReference type="Pfam" id="PF07729">
    <property type="entry name" value="FCD"/>
    <property type="match status" value="1"/>
</dbReference>
<dbReference type="InterPro" id="IPR000524">
    <property type="entry name" value="Tscrpt_reg_HTH_GntR"/>
</dbReference>
<gene>
    <name evidence="6" type="ORF">C5L14_11565</name>
</gene>
<keyword evidence="3" id="KW-0804">Transcription</keyword>
<dbReference type="RefSeq" id="WP_105862202.1">
    <property type="nucleotide sequence ID" value="NZ_PUEJ01000004.1"/>
</dbReference>
<dbReference type="PANTHER" id="PTHR43537">
    <property type="entry name" value="TRANSCRIPTIONAL REGULATOR, GNTR FAMILY"/>
    <property type="match status" value="1"/>
</dbReference>
<dbReference type="SMART" id="SM00895">
    <property type="entry name" value="FCD"/>
    <property type="match status" value="1"/>
</dbReference>
<evidence type="ECO:0000313" key="7">
    <source>
        <dbReference type="Proteomes" id="UP000237682"/>
    </source>
</evidence>
<name>A0A2S9QD42_9HYPH</name>
<dbReference type="PRINTS" id="PR00035">
    <property type="entry name" value="HTHGNTR"/>
</dbReference>
<evidence type="ECO:0000259" key="5">
    <source>
        <dbReference type="SMART" id="SM00895"/>
    </source>
</evidence>
<sequence>MPRPRNVSMKATNLALDIMAKLQVGALLPPEAVLAREVGVSRTAMRSALEGLEQAGLVRRDGRRTLLHRLPAVSDYFGEAETESRSDLVERRFLEMAVGGDLMPGRNFSEAELARAFGTSTVSVREFLIGFSRYGLVEKAPRGGWRLCAFDASFARELAATRRTFEIEAIRLFTQRSTDDPVWREIGRLIEAHEAMSRGGDEVIRQFPQLDRRFHRFLVDQLNNRFVASFYDVVSFVFHYHYQWRKDDEIERYRTALAEHLRILSALKSGVIEEAQMRLEKHLQTSVRTLLESAIGAGQERAG</sequence>
<dbReference type="InterPro" id="IPR011711">
    <property type="entry name" value="GntR_C"/>
</dbReference>
<evidence type="ECO:0000256" key="2">
    <source>
        <dbReference type="ARBA" id="ARBA00023125"/>
    </source>
</evidence>
<dbReference type="PANTHER" id="PTHR43537:SF51">
    <property type="entry name" value="HTH-TYPE TRANSCRIPTIONAL REGULATOR LGOR-RELATED"/>
    <property type="match status" value="1"/>
</dbReference>
<dbReference type="GO" id="GO:0003700">
    <property type="term" value="F:DNA-binding transcription factor activity"/>
    <property type="evidence" value="ECO:0007669"/>
    <property type="project" value="InterPro"/>
</dbReference>
<comment type="caution">
    <text evidence="6">The sequence shown here is derived from an EMBL/GenBank/DDBJ whole genome shotgun (WGS) entry which is preliminary data.</text>
</comment>